<accession>A0A5R9L4C2</accession>
<sequence length="203" mass="23705">MENEDLYCKIRELLDAPDEQQDWNPEKIWAMVEAKNQKRVTFSWTYYAAAAVLLFTFGYFVLNKTNSSGQIEAKEPIITQPETSQKTDKTFIAKRDSDMQVNMNNPEVFTGKKLKKKSCHKTYKLASNKHFRTLKKRSDLAAMNVALSQNDQDSPSLYQMYKQAQKERELRNLSVKLDDSEDYNRFWLAVNQHLLANKFSGRN</sequence>
<name>A0A5R9L4C2_9BACT</name>
<evidence type="ECO:0000313" key="3">
    <source>
        <dbReference type="Proteomes" id="UP000306402"/>
    </source>
</evidence>
<proteinExistence type="predicted"/>
<evidence type="ECO:0000313" key="2">
    <source>
        <dbReference type="EMBL" id="TLV03434.1"/>
    </source>
</evidence>
<comment type="caution">
    <text evidence="2">The sequence shown here is derived from an EMBL/GenBank/DDBJ whole genome shotgun (WGS) entry which is preliminary data.</text>
</comment>
<gene>
    <name evidence="2" type="ORF">FEN17_07460</name>
</gene>
<reference evidence="2 3" key="1">
    <citation type="submission" date="2019-05" db="EMBL/GenBank/DDBJ databases">
        <authorList>
            <person name="Qu J.-H."/>
        </authorList>
    </citation>
    <scope>NUCLEOTIDE SEQUENCE [LARGE SCALE GENOMIC DNA]</scope>
    <source>
        <strain evidence="2 3">T17</strain>
    </source>
</reference>
<evidence type="ECO:0000256" key="1">
    <source>
        <dbReference type="SAM" id="Phobius"/>
    </source>
</evidence>
<feature type="transmembrane region" description="Helical" evidence="1">
    <location>
        <begin position="44"/>
        <end position="62"/>
    </location>
</feature>
<dbReference type="RefSeq" id="WP_138364642.1">
    <property type="nucleotide sequence ID" value="NZ_VCEJ01000002.1"/>
</dbReference>
<keyword evidence="1" id="KW-1133">Transmembrane helix</keyword>
<dbReference type="OrthoDB" id="962708at2"/>
<dbReference type="Proteomes" id="UP000306402">
    <property type="component" value="Unassembled WGS sequence"/>
</dbReference>
<keyword evidence="1" id="KW-0812">Transmembrane</keyword>
<protein>
    <submittedName>
        <fullName evidence="2">Uncharacterized protein</fullName>
    </submittedName>
</protein>
<keyword evidence="3" id="KW-1185">Reference proteome</keyword>
<organism evidence="2 3">
    <name type="scientific">Dyadobacter luticola</name>
    <dbReference type="NCBI Taxonomy" id="1979387"/>
    <lineage>
        <taxon>Bacteria</taxon>
        <taxon>Pseudomonadati</taxon>
        <taxon>Bacteroidota</taxon>
        <taxon>Cytophagia</taxon>
        <taxon>Cytophagales</taxon>
        <taxon>Spirosomataceae</taxon>
        <taxon>Dyadobacter</taxon>
    </lineage>
</organism>
<keyword evidence="1" id="KW-0472">Membrane</keyword>
<dbReference type="AlphaFoldDB" id="A0A5R9L4C2"/>
<dbReference type="EMBL" id="VCEJ01000002">
    <property type="protein sequence ID" value="TLV03434.1"/>
    <property type="molecule type" value="Genomic_DNA"/>
</dbReference>